<organism evidence="3 4">
    <name type="scientific">Parthenolecanium corni</name>
    <dbReference type="NCBI Taxonomy" id="536013"/>
    <lineage>
        <taxon>Eukaryota</taxon>
        <taxon>Metazoa</taxon>
        <taxon>Ecdysozoa</taxon>
        <taxon>Arthropoda</taxon>
        <taxon>Hexapoda</taxon>
        <taxon>Insecta</taxon>
        <taxon>Pterygota</taxon>
        <taxon>Neoptera</taxon>
        <taxon>Paraneoptera</taxon>
        <taxon>Hemiptera</taxon>
        <taxon>Sternorrhyncha</taxon>
        <taxon>Coccoidea</taxon>
        <taxon>Coccidae</taxon>
        <taxon>Parthenolecanium</taxon>
    </lineage>
</organism>
<dbReference type="GO" id="GO:0005654">
    <property type="term" value="C:nucleoplasm"/>
    <property type="evidence" value="ECO:0007669"/>
    <property type="project" value="TreeGrafter"/>
</dbReference>
<keyword evidence="4" id="KW-1185">Reference proteome</keyword>
<feature type="domain" description="YTH" evidence="2">
    <location>
        <begin position="133"/>
        <end position="270"/>
    </location>
</feature>
<dbReference type="GO" id="GO:0000398">
    <property type="term" value="P:mRNA splicing, via spliceosome"/>
    <property type="evidence" value="ECO:0007669"/>
    <property type="project" value="TreeGrafter"/>
</dbReference>
<proteinExistence type="predicted"/>
<feature type="compositionally biased region" description="Basic and acidic residues" evidence="1">
    <location>
        <begin position="26"/>
        <end position="54"/>
    </location>
</feature>
<dbReference type="CDD" id="cd21134">
    <property type="entry name" value="YTH"/>
    <property type="match status" value="1"/>
</dbReference>
<comment type="caution">
    <text evidence="3">The sequence shown here is derived from an EMBL/GenBank/DDBJ whole genome shotgun (WGS) entry which is preliminary data.</text>
</comment>
<dbReference type="PANTHER" id="PTHR12357">
    <property type="entry name" value="YTH YT521-B HOMOLOGY DOMAIN-CONTAINING"/>
    <property type="match status" value="1"/>
</dbReference>
<evidence type="ECO:0000259" key="2">
    <source>
        <dbReference type="PROSITE" id="PS50882"/>
    </source>
</evidence>
<gene>
    <name evidence="3" type="ORF">V9T40_011265</name>
</gene>
<feature type="compositionally biased region" description="Basic and acidic residues" evidence="1">
    <location>
        <begin position="480"/>
        <end position="503"/>
    </location>
</feature>
<dbReference type="Gene3D" id="3.10.590.10">
    <property type="entry name" value="ph1033 like domains"/>
    <property type="match status" value="1"/>
</dbReference>
<name>A0AAN9T8N4_9HEMI</name>
<feature type="region of interest" description="Disordered" evidence="1">
    <location>
        <begin position="95"/>
        <end position="114"/>
    </location>
</feature>
<dbReference type="Proteomes" id="UP001367676">
    <property type="component" value="Unassembled WGS sequence"/>
</dbReference>
<evidence type="ECO:0000313" key="4">
    <source>
        <dbReference type="Proteomes" id="UP001367676"/>
    </source>
</evidence>
<feature type="region of interest" description="Disordered" evidence="1">
    <location>
        <begin position="1"/>
        <end position="89"/>
    </location>
</feature>
<dbReference type="Pfam" id="PF04146">
    <property type="entry name" value="YTH"/>
    <property type="match status" value="1"/>
</dbReference>
<evidence type="ECO:0000256" key="1">
    <source>
        <dbReference type="SAM" id="MobiDB-lite"/>
    </source>
</evidence>
<sequence>MADNCPLSVDNIKKEPEECPSDDLESIDHCFGDDNSVKEEPIEKDVTETAKSDDDLQGYDTRSEVASSVTSDSDSGDGMSSKSFDVKRKRHTKTFSSHVSTSLDNSRKNDSISPLKRNTDEYISKLNFLFRDARFFIIKSSNPENIVLSKEKGVWATLPQNQIKLSEAFRSSENVILVFSAKESGKFSGFARLATCVDRSISPVPWVVPAELTLNLLKGTFRIDWICRNDLPFTFTTSLYNPWNCNKPVKIARDGQEVEPRVGEKLCRLFPEDEGVDLAPILRKSKEAAKSRALKAGSADGAAKALYTAKYRMKMLHQPHPHHPRNHSSKEGARKTFGMHRIHDGGRVAKPYKRGGLIAGMVAKDGPLRGRVVTSIETYVKRFGHHGFRPPPLPPPPPGMAMPYMPGPPHPHPPGGDMFGPQFAHLPPFPPPLPRYYEPVPPPHASFAHFSKMNPLHAAAAAAAASKNMYDRSVEEFLRKTREKEYYSKKEARSKRKEPESSSKSRRSRYRR</sequence>
<dbReference type="AlphaFoldDB" id="A0AAN9T8N4"/>
<dbReference type="PANTHER" id="PTHR12357:SF3">
    <property type="entry name" value="YTH DOMAIN-CONTAINING PROTEIN 1"/>
    <property type="match status" value="1"/>
</dbReference>
<dbReference type="InterPro" id="IPR045168">
    <property type="entry name" value="YTH_prot"/>
</dbReference>
<feature type="compositionally biased region" description="Polar residues" evidence="1">
    <location>
        <begin position="95"/>
        <end position="104"/>
    </location>
</feature>
<dbReference type="GO" id="GO:0003729">
    <property type="term" value="F:mRNA binding"/>
    <property type="evidence" value="ECO:0007669"/>
    <property type="project" value="TreeGrafter"/>
</dbReference>
<feature type="compositionally biased region" description="Low complexity" evidence="1">
    <location>
        <begin position="64"/>
        <end position="83"/>
    </location>
</feature>
<protein>
    <recommendedName>
        <fullName evidence="2">YTH domain-containing protein</fullName>
    </recommendedName>
</protein>
<evidence type="ECO:0000313" key="3">
    <source>
        <dbReference type="EMBL" id="KAK7574074.1"/>
    </source>
</evidence>
<dbReference type="InterPro" id="IPR007275">
    <property type="entry name" value="YTH_domain"/>
</dbReference>
<dbReference type="GO" id="GO:0000381">
    <property type="term" value="P:regulation of alternative mRNA splicing, via spliceosome"/>
    <property type="evidence" value="ECO:0007669"/>
    <property type="project" value="TreeGrafter"/>
</dbReference>
<feature type="region of interest" description="Disordered" evidence="1">
    <location>
        <begin position="480"/>
        <end position="512"/>
    </location>
</feature>
<reference evidence="3 4" key="1">
    <citation type="submission" date="2024-03" db="EMBL/GenBank/DDBJ databases">
        <title>Adaptation during the transition from Ophiocordyceps entomopathogen to insect associate is accompanied by gene loss and intensified selection.</title>
        <authorList>
            <person name="Ward C.M."/>
            <person name="Onetto C.A."/>
            <person name="Borneman A.R."/>
        </authorList>
    </citation>
    <scope>NUCLEOTIDE SEQUENCE [LARGE SCALE GENOMIC DNA]</scope>
    <source>
        <strain evidence="3">AWRI1</strain>
        <tissue evidence="3">Single Adult Female</tissue>
    </source>
</reference>
<dbReference type="EMBL" id="JBBCAQ010000037">
    <property type="protein sequence ID" value="KAK7574074.1"/>
    <property type="molecule type" value="Genomic_DNA"/>
</dbReference>
<dbReference type="PROSITE" id="PS50882">
    <property type="entry name" value="YTH"/>
    <property type="match status" value="1"/>
</dbReference>
<accession>A0AAN9T8N4</accession>
<dbReference type="GO" id="GO:1990247">
    <property type="term" value="F:N6-methyladenosine-containing RNA reader activity"/>
    <property type="evidence" value="ECO:0007669"/>
    <property type="project" value="TreeGrafter"/>
</dbReference>